<proteinExistence type="predicted"/>
<name>I0YPL2_COCSC</name>
<dbReference type="Gene3D" id="1.10.220.150">
    <property type="entry name" value="Arf GTPase activating protein"/>
    <property type="match status" value="1"/>
</dbReference>
<dbReference type="OrthoDB" id="6036at2759"/>
<keyword evidence="3" id="KW-1185">Reference proteome</keyword>
<feature type="region of interest" description="Disordered" evidence="1">
    <location>
        <begin position="94"/>
        <end position="115"/>
    </location>
</feature>
<protein>
    <recommendedName>
        <fullName evidence="4">Arf-GAP domain-containing protein</fullName>
    </recommendedName>
</protein>
<comment type="caution">
    <text evidence="2">The sequence shown here is derived from an EMBL/GenBank/DDBJ whole genome shotgun (WGS) entry which is preliminary data.</text>
</comment>
<accession>I0YPL2</accession>
<dbReference type="InterPro" id="IPR038508">
    <property type="entry name" value="ArfGAP_dom_sf"/>
</dbReference>
<feature type="region of interest" description="Disordered" evidence="1">
    <location>
        <begin position="170"/>
        <end position="239"/>
    </location>
</feature>
<dbReference type="InterPro" id="IPR044820">
    <property type="entry name" value="AGD14-like"/>
</dbReference>
<organism evidence="2 3">
    <name type="scientific">Coccomyxa subellipsoidea (strain C-169)</name>
    <name type="common">Green microalga</name>
    <dbReference type="NCBI Taxonomy" id="574566"/>
    <lineage>
        <taxon>Eukaryota</taxon>
        <taxon>Viridiplantae</taxon>
        <taxon>Chlorophyta</taxon>
        <taxon>core chlorophytes</taxon>
        <taxon>Trebouxiophyceae</taxon>
        <taxon>Trebouxiophyceae incertae sedis</taxon>
        <taxon>Coccomyxaceae</taxon>
        <taxon>Coccomyxa</taxon>
        <taxon>Coccomyxa subellipsoidea</taxon>
    </lineage>
</organism>
<dbReference type="EMBL" id="AGSI01000016">
    <property type="protein sequence ID" value="EIE20331.1"/>
    <property type="molecule type" value="Genomic_DNA"/>
</dbReference>
<dbReference type="PANTHER" id="PTHR46085:SF3">
    <property type="entry name" value="ARF GTPASE ACTIVATING PROTEIN"/>
    <property type="match status" value="1"/>
</dbReference>
<dbReference type="Proteomes" id="UP000007264">
    <property type="component" value="Unassembled WGS sequence"/>
</dbReference>
<dbReference type="STRING" id="574566.I0YPL2"/>
<feature type="region of interest" description="Disordered" evidence="1">
    <location>
        <begin position="413"/>
        <end position="469"/>
    </location>
</feature>
<dbReference type="KEGG" id="csl:COCSUDRAFT_67587"/>
<gene>
    <name evidence="2" type="ORF">COCSUDRAFT_67587</name>
</gene>
<evidence type="ECO:0000313" key="2">
    <source>
        <dbReference type="EMBL" id="EIE20331.1"/>
    </source>
</evidence>
<feature type="compositionally biased region" description="Polar residues" evidence="1">
    <location>
        <begin position="95"/>
        <end position="115"/>
    </location>
</feature>
<evidence type="ECO:0000313" key="3">
    <source>
        <dbReference type="Proteomes" id="UP000007264"/>
    </source>
</evidence>
<dbReference type="GeneID" id="17038307"/>
<dbReference type="AlphaFoldDB" id="I0YPL2"/>
<reference evidence="2 3" key="1">
    <citation type="journal article" date="2012" name="Genome Biol.">
        <title>The genome of the polar eukaryotic microalga coccomyxa subellipsoidea reveals traits of cold adaptation.</title>
        <authorList>
            <person name="Blanc G."/>
            <person name="Agarkova I."/>
            <person name="Grimwood J."/>
            <person name="Kuo A."/>
            <person name="Brueggeman A."/>
            <person name="Dunigan D."/>
            <person name="Gurnon J."/>
            <person name="Ladunga I."/>
            <person name="Lindquist E."/>
            <person name="Lucas S."/>
            <person name="Pangilinan J."/>
            <person name="Proschold T."/>
            <person name="Salamov A."/>
            <person name="Schmutz J."/>
            <person name="Weeks D."/>
            <person name="Yamada T."/>
            <person name="Claverie J.M."/>
            <person name="Grigoriev I."/>
            <person name="Van Etten J."/>
            <person name="Lomsadze A."/>
            <person name="Borodovsky M."/>
        </authorList>
    </citation>
    <scope>NUCLEOTIDE SEQUENCE [LARGE SCALE GENOMIC DNA]</scope>
    <source>
        <strain evidence="2 3">C-169</strain>
    </source>
</reference>
<feature type="compositionally biased region" description="Polar residues" evidence="1">
    <location>
        <begin position="189"/>
        <end position="204"/>
    </location>
</feature>
<dbReference type="RefSeq" id="XP_005644875.1">
    <property type="nucleotide sequence ID" value="XM_005644818.1"/>
</dbReference>
<sequence length="469" mass="48303">MATFKPEEIRALEEGGNGVALACFLAKWTPRDAPKPVDRNVAKIRDWIDLIFVKRRYYSKDIAYVPPVSRTQSTSSARSTASRENDMSLKIGAGFSSNGPVSQGPSETARTTSEAGSLIDLELSPSTAAPVANVAQPSNVPAAQPAMPAHNGWDTFGNSAGSAPAVAPAAPAIQQPQEEGWSTFEEPRVSTTPAPEVSTSSSASGAFHGWQAFDTPQPPTPPPSTVPEPPSPHGPVMKELPSDLFSEMVAPQPKVQQQMPGAQPYRQLGTPLGQAGLLVHPGFAPGMMAYPLQPGAVPPGYLSLDQHYFLSSPGVGAAPPVQLVADAPGPGSSPAAAVSQPAPPPENDVFSSLVPGLRSTLPTAQLPPPIAAAPTASFTGGASPYLPQYNAAQQPLQFQPYGAMGMQQYGQPAAAQSNGGFEGAHSSGDPFFQGTAQPGSSFAGGLPGHAAFGAPSEARPKRAGGNPFA</sequence>
<evidence type="ECO:0008006" key="4">
    <source>
        <dbReference type="Google" id="ProtNLM"/>
    </source>
</evidence>
<dbReference type="PANTHER" id="PTHR46085">
    <property type="entry name" value="ARFGAP/RECO-RELATED"/>
    <property type="match status" value="1"/>
</dbReference>
<dbReference type="GO" id="GO:0005096">
    <property type="term" value="F:GTPase activator activity"/>
    <property type="evidence" value="ECO:0007669"/>
    <property type="project" value="InterPro"/>
</dbReference>
<feature type="compositionally biased region" description="Pro residues" evidence="1">
    <location>
        <begin position="216"/>
        <end position="233"/>
    </location>
</feature>
<evidence type="ECO:0000256" key="1">
    <source>
        <dbReference type="SAM" id="MobiDB-lite"/>
    </source>
</evidence>